<comment type="caution">
    <text evidence="1">The sequence shown here is derived from an EMBL/GenBank/DDBJ whole genome shotgun (WGS) entry which is preliminary data.</text>
</comment>
<sequence length="137" mass="14972">MRSDRAQASITVVETGLGVLLVLSLLFTFALGSSGDVDRSQAQLDIYATDAMTLLSAEAPRHQDQTRLAEVTASQAAFDRERDELVRRIDRTLPEHVMFRLETEHGNAGQPMPDGVATGEATVLTANGDVTLRVWYV</sequence>
<accession>A0ABD5W3H1</accession>
<evidence type="ECO:0000313" key="2">
    <source>
        <dbReference type="Proteomes" id="UP001596445"/>
    </source>
</evidence>
<protein>
    <submittedName>
        <fullName evidence="1">Uncharacterized protein</fullName>
    </submittedName>
</protein>
<dbReference type="Proteomes" id="UP001596445">
    <property type="component" value="Unassembled WGS sequence"/>
</dbReference>
<evidence type="ECO:0000313" key="1">
    <source>
        <dbReference type="EMBL" id="MFC7058758.1"/>
    </source>
</evidence>
<dbReference type="AlphaFoldDB" id="A0ABD5W3H1"/>
<dbReference type="Pfam" id="PF23923">
    <property type="entry name" value="DUF7262"/>
    <property type="match status" value="1"/>
</dbReference>
<keyword evidence="2" id="KW-1185">Reference proteome</keyword>
<name>A0ABD5W3H1_9EURY</name>
<dbReference type="RefSeq" id="WP_267161487.1">
    <property type="nucleotide sequence ID" value="NZ_CP112972.1"/>
</dbReference>
<reference evidence="1 2" key="1">
    <citation type="journal article" date="2019" name="Int. J. Syst. Evol. Microbiol.">
        <title>The Global Catalogue of Microorganisms (GCM) 10K type strain sequencing project: providing services to taxonomists for standard genome sequencing and annotation.</title>
        <authorList>
            <consortium name="The Broad Institute Genomics Platform"/>
            <consortium name="The Broad Institute Genome Sequencing Center for Infectious Disease"/>
            <person name="Wu L."/>
            <person name="Ma J."/>
        </authorList>
    </citation>
    <scope>NUCLEOTIDE SEQUENCE [LARGE SCALE GENOMIC DNA]</scope>
    <source>
        <strain evidence="1 2">JCM 30072</strain>
    </source>
</reference>
<gene>
    <name evidence="1" type="ORF">ACFQQG_11930</name>
</gene>
<organism evidence="1 2">
    <name type="scientific">Halovenus salina</name>
    <dbReference type="NCBI Taxonomy" id="1510225"/>
    <lineage>
        <taxon>Archaea</taxon>
        <taxon>Methanobacteriati</taxon>
        <taxon>Methanobacteriota</taxon>
        <taxon>Stenosarchaea group</taxon>
        <taxon>Halobacteria</taxon>
        <taxon>Halobacteriales</taxon>
        <taxon>Haloarculaceae</taxon>
        <taxon>Halovenus</taxon>
    </lineage>
</organism>
<dbReference type="EMBL" id="JBHSZI010000001">
    <property type="protein sequence ID" value="MFC7058758.1"/>
    <property type="molecule type" value="Genomic_DNA"/>
</dbReference>
<dbReference type="GeneID" id="76630792"/>
<dbReference type="InterPro" id="IPR055686">
    <property type="entry name" value="DUF7262"/>
</dbReference>
<proteinExistence type="predicted"/>